<evidence type="ECO:0000313" key="20">
    <source>
        <dbReference type="Proteomes" id="UP000515237"/>
    </source>
</evidence>
<dbReference type="InterPro" id="IPR036641">
    <property type="entry name" value="HPT_dom_sf"/>
</dbReference>
<proteinExistence type="predicted"/>
<dbReference type="Pfam" id="PF02518">
    <property type="entry name" value="HATPase_c"/>
    <property type="match status" value="1"/>
</dbReference>
<evidence type="ECO:0000256" key="6">
    <source>
        <dbReference type="ARBA" id="ARBA00022553"/>
    </source>
</evidence>
<dbReference type="SUPFAM" id="SSF52172">
    <property type="entry name" value="CheY-like"/>
    <property type="match status" value="1"/>
</dbReference>
<dbReference type="CDD" id="cd16922">
    <property type="entry name" value="HATPase_EvgS-ArcB-TorS-like"/>
    <property type="match status" value="1"/>
</dbReference>
<dbReference type="InterPro" id="IPR001789">
    <property type="entry name" value="Sig_transdc_resp-reg_receiver"/>
</dbReference>
<dbReference type="Gene3D" id="1.20.120.160">
    <property type="entry name" value="HPT domain"/>
    <property type="match status" value="1"/>
</dbReference>
<dbReference type="PANTHER" id="PTHR43047:SF64">
    <property type="entry name" value="HISTIDINE KINASE CONTAINING CHEY-HOMOLOGOUS RECEIVER DOMAIN AND PAS DOMAIN-RELATED"/>
    <property type="match status" value="1"/>
</dbReference>
<keyword evidence="12 15" id="KW-0472">Membrane</keyword>
<dbReference type="PRINTS" id="PR00344">
    <property type="entry name" value="BCTRLSENSOR"/>
</dbReference>
<dbReference type="InterPro" id="IPR003661">
    <property type="entry name" value="HisK_dim/P_dom"/>
</dbReference>
<comment type="catalytic activity">
    <reaction evidence="1">
        <text>ATP + protein L-histidine = ADP + protein N-phospho-L-histidine.</text>
        <dbReference type="EC" id="2.7.13.3"/>
    </reaction>
</comment>
<dbReference type="SUPFAM" id="SSF47384">
    <property type="entry name" value="Homodimeric domain of signal transducing histidine kinase"/>
    <property type="match status" value="1"/>
</dbReference>
<evidence type="ECO:0000256" key="3">
    <source>
        <dbReference type="ARBA" id="ARBA00012438"/>
    </source>
</evidence>
<dbReference type="GO" id="GO:0005886">
    <property type="term" value="C:plasma membrane"/>
    <property type="evidence" value="ECO:0007669"/>
    <property type="project" value="UniProtKB-SubCell"/>
</dbReference>
<evidence type="ECO:0000256" key="14">
    <source>
        <dbReference type="PROSITE-ProRule" id="PRU00169"/>
    </source>
</evidence>
<dbReference type="Gene3D" id="1.10.287.130">
    <property type="match status" value="1"/>
</dbReference>
<dbReference type="Gene3D" id="3.40.50.2300">
    <property type="match status" value="1"/>
</dbReference>
<evidence type="ECO:0000256" key="4">
    <source>
        <dbReference type="ARBA" id="ARBA00022475"/>
    </source>
</evidence>
<keyword evidence="20" id="KW-1185">Reference proteome</keyword>
<evidence type="ECO:0000256" key="15">
    <source>
        <dbReference type="SAM" id="Phobius"/>
    </source>
</evidence>
<evidence type="ECO:0000259" key="16">
    <source>
        <dbReference type="PROSITE" id="PS50109"/>
    </source>
</evidence>
<keyword evidence="5" id="KW-0997">Cell inner membrane</keyword>
<protein>
    <recommendedName>
        <fullName evidence="3">histidine kinase</fullName>
        <ecNumber evidence="3">2.7.13.3</ecNumber>
    </recommendedName>
</protein>
<evidence type="ECO:0000256" key="11">
    <source>
        <dbReference type="ARBA" id="ARBA00022989"/>
    </source>
</evidence>
<gene>
    <name evidence="19" type="ORF">HUW51_07820</name>
</gene>
<keyword evidence="6 14" id="KW-0597">Phosphoprotein</keyword>
<dbReference type="InterPro" id="IPR008207">
    <property type="entry name" value="Sig_transdc_His_kin_Hpt_dom"/>
</dbReference>
<feature type="transmembrane region" description="Helical" evidence="15">
    <location>
        <begin position="314"/>
        <end position="335"/>
    </location>
</feature>
<keyword evidence="7" id="KW-0808">Transferase</keyword>
<evidence type="ECO:0000256" key="2">
    <source>
        <dbReference type="ARBA" id="ARBA00004429"/>
    </source>
</evidence>
<keyword evidence="9" id="KW-0418">Kinase</keyword>
<dbReference type="SMART" id="SM00388">
    <property type="entry name" value="HisKA"/>
    <property type="match status" value="1"/>
</dbReference>
<dbReference type="SUPFAM" id="SSF55874">
    <property type="entry name" value="ATPase domain of HSP90 chaperone/DNA topoisomerase II/histidine kinase"/>
    <property type="match status" value="1"/>
</dbReference>
<dbReference type="CDD" id="cd00082">
    <property type="entry name" value="HisKA"/>
    <property type="match status" value="1"/>
</dbReference>
<feature type="domain" description="HPt" evidence="18">
    <location>
        <begin position="760"/>
        <end position="855"/>
    </location>
</feature>
<evidence type="ECO:0000256" key="7">
    <source>
        <dbReference type="ARBA" id="ARBA00022679"/>
    </source>
</evidence>
<dbReference type="EMBL" id="CP055156">
    <property type="protein sequence ID" value="QNF32639.1"/>
    <property type="molecule type" value="Genomic_DNA"/>
</dbReference>
<dbReference type="RefSeq" id="WP_185273417.1">
    <property type="nucleotide sequence ID" value="NZ_CP055156.1"/>
</dbReference>
<keyword evidence="10" id="KW-0547">Nucleotide-binding</keyword>
<keyword evidence="8 15" id="KW-0812">Transmembrane</keyword>
<keyword evidence="10" id="KW-0067">ATP-binding</keyword>
<dbReference type="SMART" id="SM00387">
    <property type="entry name" value="HATPase_c"/>
    <property type="match status" value="1"/>
</dbReference>
<evidence type="ECO:0000256" key="1">
    <source>
        <dbReference type="ARBA" id="ARBA00000085"/>
    </source>
</evidence>
<dbReference type="SUPFAM" id="SSF47226">
    <property type="entry name" value="Histidine-containing phosphotransfer domain, HPT domain"/>
    <property type="match status" value="1"/>
</dbReference>
<dbReference type="PROSITE" id="PS50110">
    <property type="entry name" value="RESPONSE_REGULATORY"/>
    <property type="match status" value="1"/>
</dbReference>
<feature type="modified residue" description="4-aspartylphosphate" evidence="14">
    <location>
        <position position="659"/>
    </location>
</feature>
<organism evidence="19 20">
    <name type="scientific">Adhaeribacter swui</name>
    <dbReference type="NCBI Taxonomy" id="2086471"/>
    <lineage>
        <taxon>Bacteria</taxon>
        <taxon>Pseudomonadati</taxon>
        <taxon>Bacteroidota</taxon>
        <taxon>Cytophagia</taxon>
        <taxon>Cytophagales</taxon>
        <taxon>Hymenobacteraceae</taxon>
        <taxon>Adhaeribacter</taxon>
    </lineage>
</organism>
<dbReference type="Pfam" id="PF01627">
    <property type="entry name" value="Hpt"/>
    <property type="match status" value="1"/>
</dbReference>
<sequence length="864" mass="97062">MAKFTDKFFLQSIRRKVIAAFLIGAIAIGLSWVVTRVGFEEMLFTVNKLSTPNEKLKVVNNLFRSITQLDQLQRVQAIKNPNKPYAAFKKESDYLLKTLDTLRELSTSNPLQVRRLDSMETILRSRDKLFMSYLKLRKDLVHNEALSRRIQGVSKYIAKNNKPKVDTSIVITNQRYVTTTTLPNADTLQIVIKKKPKKSFLSRLFGGRKEEPVLPALKQVEEELKIQVDTLAVAKQDSSIWKIQKMMRRMEREQHDRTTKLLNRELALIHTNNQLHTQLLAILHVIEAEEINLDKQNSHQATEVVRASISRMNGIMVVFFAVAAFLAYLILIDIARSHQYRKQLIAAKEEAEHLGQVKQRFLANMSHEIRTPLQAIIGFAEQVHQQPQPKREALEAIYRSAEHLLQIVNEVLDYSRITSGKFTFEQQVFNMHQLIADVIQTMRVPAEQKSLALILKSTLPASLYVSGDAFRLRQVLYNLLGNAIKFTHTGSVVLQVEHTPGEDMVDISFSVIDTGIGIPAPELERIFYLFEQADASVVRTHGGTGLGLSIAKTLVESQNGTIDVGSEPGVGSCFVIKLPFALATAPEPEVPGLPVHQPLKYISPNSPNGKVLVVDDDAFIIQLCSTILNKYGILNTCTSNAAAILNQPWDSNIKLVLMDIRMPEINGLELCRRLRKKVGKNVKIVALTAQALPEEREAILAEGFDGILMKPFREQELLAWINAQQITGTGILPESTPDVLVTPAAVELDLSLLTRMTGNDDEQLRAILNQFIWDTEQDIDELEISLEEEAPETVAAIVHRLAGRTGQVGAKELAERLRQIEVALNNQQPLAQVTPELEPLQQEVKELTKKIIQKVKSLKTVPAK</sequence>
<dbReference type="InterPro" id="IPR004358">
    <property type="entry name" value="Sig_transdc_His_kin-like_C"/>
</dbReference>
<feature type="modified residue" description="Phosphohistidine" evidence="13">
    <location>
        <position position="799"/>
    </location>
</feature>
<evidence type="ECO:0000313" key="19">
    <source>
        <dbReference type="EMBL" id="QNF32639.1"/>
    </source>
</evidence>
<feature type="domain" description="Histidine kinase" evidence="16">
    <location>
        <begin position="364"/>
        <end position="582"/>
    </location>
</feature>
<evidence type="ECO:0000256" key="5">
    <source>
        <dbReference type="ARBA" id="ARBA00022519"/>
    </source>
</evidence>
<evidence type="ECO:0000256" key="13">
    <source>
        <dbReference type="PROSITE-ProRule" id="PRU00110"/>
    </source>
</evidence>
<comment type="subcellular location">
    <subcellularLocation>
        <location evidence="2">Cell inner membrane</location>
        <topology evidence="2">Multi-pass membrane protein</topology>
    </subcellularLocation>
</comment>
<dbReference type="Pfam" id="PF00512">
    <property type="entry name" value="HisKA"/>
    <property type="match status" value="1"/>
</dbReference>
<dbReference type="InterPro" id="IPR003594">
    <property type="entry name" value="HATPase_dom"/>
</dbReference>
<dbReference type="EC" id="2.7.13.3" evidence="3"/>
<dbReference type="PROSITE" id="PS50109">
    <property type="entry name" value="HIS_KIN"/>
    <property type="match status" value="1"/>
</dbReference>
<dbReference type="Proteomes" id="UP000515237">
    <property type="component" value="Chromosome"/>
</dbReference>
<evidence type="ECO:0000256" key="8">
    <source>
        <dbReference type="ARBA" id="ARBA00022692"/>
    </source>
</evidence>
<keyword evidence="4" id="KW-1003">Cell membrane</keyword>
<dbReference type="KEGG" id="aswu:HUW51_07820"/>
<evidence type="ECO:0000256" key="10">
    <source>
        <dbReference type="ARBA" id="ARBA00022840"/>
    </source>
</evidence>
<evidence type="ECO:0000256" key="12">
    <source>
        <dbReference type="ARBA" id="ARBA00023136"/>
    </source>
</evidence>
<evidence type="ECO:0000259" key="18">
    <source>
        <dbReference type="PROSITE" id="PS50894"/>
    </source>
</evidence>
<dbReference type="AlphaFoldDB" id="A0A7G7G655"/>
<dbReference type="SMART" id="SM00448">
    <property type="entry name" value="REC"/>
    <property type="match status" value="1"/>
</dbReference>
<dbReference type="InterPro" id="IPR005467">
    <property type="entry name" value="His_kinase_dom"/>
</dbReference>
<dbReference type="FunFam" id="3.30.565.10:FF:000010">
    <property type="entry name" value="Sensor histidine kinase RcsC"/>
    <property type="match status" value="1"/>
</dbReference>
<keyword evidence="11 15" id="KW-1133">Transmembrane helix</keyword>
<evidence type="ECO:0000259" key="17">
    <source>
        <dbReference type="PROSITE" id="PS50110"/>
    </source>
</evidence>
<reference evidence="19 20" key="1">
    <citation type="journal article" date="2018" name="Int. J. Syst. Evol. Microbiol.">
        <title>Adhaeribacter swui sp. nov., isolated from wet mud.</title>
        <authorList>
            <person name="Kim D.U."/>
            <person name="Kim K.W."/>
            <person name="Kang M.S."/>
            <person name="Kim J.Y."/>
            <person name="Jang J.H."/>
            <person name="Kim M.K."/>
        </authorList>
    </citation>
    <scope>NUCLEOTIDE SEQUENCE [LARGE SCALE GENOMIC DNA]</scope>
    <source>
        <strain evidence="19 20">KCTC 52873</strain>
    </source>
</reference>
<dbReference type="CDD" id="cd17546">
    <property type="entry name" value="REC_hyHK_CKI1_RcsC-like"/>
    <property type="match status" value="1"/>
</dbReference>
<dbReference type="GO" id="GO:0000155">
    <property type="term" value="F:phosphorelay sensor kinase activity"/>
    <property type="evidence" value="ECO:0007669"/>
    <property type="project" value="InterPro"/>
</dbReference>
<name>A0A7G7G655_9BACT</name>
<dbReference type="Gene3D" id="3.30.565.10">
    <property type="entry name" value="Histidine kinase-like ATPase, C-terminal domain"/>
    <property type="match status" value="1"/>
</dbReference>
<dbReference type="PROSITE" id="PS50894">
    <property type="entry name" value="HPT"/>
    <property type="match status" value="1"/>
</dbReference>
<evidence type="ECO:0000256" key="9">
    <source>
        <dbReference type="ARBA" id="ARBA00022777"/>
    </source>
</evidence>
<dbReference type="InterPro" id="IPR011006">
    <property type="entry name" value="CheY-like_superfamily"/>
</dbReference>
<dbReference type="InterPro" id="IPR036097">
    <property type="entry name" value="HisK_dim/P_sf"/>
</dbReference>
<dbReference type="Pfam" id="PF00072">
    <property type="entry name" value="Response_reg"/>
    <property type="match status" value="1"/>
</dbReference>
<feature type="domain" description="Response regulatory" evidence="17">
    <location>
        <begin position="610"/>
        <end position="725"/>
    </location>
</feature>
<accession>A0A7G7G655</accession>
<dbReference type="InterPro" id="IPR036890">
    <property type="entry name" value="HATPase_C_sf"/>
</dbReference>
<dbReference type="PANTHER" id="PTHR43047">
    <property type="entry name" value="TWO-COMPONENT HISTIDINE PROTEIN KINASE"/>
    <property type="match status" value="1"/>
</dbReference>